<reference evidence="1 2" key="1">
    <citation type="submission" date="2016-06" db="EMBL/GenBank/DDBJ databases">
        <title>Respiratory ammonification of nitrate coupled to the oxidation of elemental sulfur in deep-sea autotrophic thermophilic bacteria.</title>
        <authorList>
            <person name="Slobodkina G.B."/>
            <person name="Mardanov A.V."/>
            <person name="Ravin N.V."/>
            <person name="Frolova A.A."/>
            <person name="Viryasiv M.B."/>
            <person name="Chernyh N.A."/>
            <person name="Bonch-Osmolovskaya E.A."/>
            <person name="Slobodkin A.I."/>
        </authorList>
    </citation>
    <scope>NUCLEOTIDE SEQUENCE [LARGE SCALE GENOMIC DNA]</scope>
    <source>
        <strain evidence="1 2">S69</strain>
    </source>
</reference>
<name>A0A1B9F450_9BACT</name>
<comment type="caution">
    <text evidence="1">The sequence shown here is derived from an EMBL/GenBank/DDBJ whole genome shotgun (WGS) entry which is preliminary data.</text>
</comment>
<dbReference type="PATRIC" id="fig|1156395.6.peg.1961"/>
<dbReference type="Proteomes" id="UP000093080">
    <property type="component" value="Unassembled WGS sequence"/>
</dbReference>
<protein>
    <recommendedName>
        <fullName evidence="3">HEAT repeat domain-containing protein</fullName>
    </recommendedName>
</protein>
<dbReference type="OrthoDB" id="5430983at2"/>
<gene>
    <name evidence="1" type="ORF">DBT_1948</name>
</gene>
<dbReference type="STRING" id="1156395.DBT_1948"/>
<dbReference type="NCBIfam" id="NF045662">
    <property type="entry name" value="DVU0298_fam"/>
    <property type="match status" value="1"/>
</dbReference>
<evidence type="ECO:0000313" key="1">
    <source>
        <dbReference type="EMBL" id="OCC14633.1"/>
    </source>
</evidence>
<organism evidence="1 2">
    <name type="scientific">Dissulfuribacter thermophilus</name>
    <dbReference type="NCBI Taxonomy" id="1156395"/>
    <lineage>
        <taxon>Bacteria</taxon>
        <taxon>Pseudomonadati</taxon>
        <taxon>Thermodesulfobacteriota</taxon>
        <taxon>Dissulfuribacteria</taxon>
        <taxon>Dissulfuribacterales</taxon>
        <taxon>Dissulfuribacteraceae</taxon>
        <taxon>Dissulfuribacter</taxon>
    </lineage>
</organism>
<dbReference type="SUPFAM" id="SSF48371">
    <property type="entry name" value="ARM repeat"/>
    <property type="match status" value="1"/>
</dbReference>
<evidence type="ECO:0000313" key="2">
    <source>
        <dbReference type="Proteomes" id="UP000093080"/>
    </source>
</evidence>
<accession>A0A1B9F450</accession>
<dbReference type="RefSeq" id="WP_067619563.1">
    <property type="nucleotide sequence ID" value="NZ_MAGO01000010.1"/>
</dbReference>
<evidence type="ECO:0008006" key="3">
    <source>
        <dbReference type="Google" id="ProtNLM"/>
    </source>
</evidence>
<keyword evidence="2" id="KW-1185">Reference proteome</keyword>
<dbReference type="EMBL" id="MAGO01000010">
    <property type="protein sequence ID" value="OCC14633.1"/>
    <property type="molecule type" value="Genomic_DNA"/>
</dbReference>
<dbReference type="AlphaFoldDB" id="A0A1B9F450"/>
<proteinExistence type="predicted"/>
<dbReference type="InterPro" id="IPR054701">
    <property type="entry name" value="DVU0298-like"/>
</dbReference>
<dbReference type="InterPro" id="IPR016024">
    <property type="entry name" value="ARM-type_fold"/>
</dbReference>
<sequence>MKGNKNKSGGLRALRKTIEEILLLNKEHIFPALDTLPPKALISPLRTLFLSKNELLRWRSITAFGYVMSKIAQRNVEDARIVMRQLMWTLNDESGGIGWGSPEAMGESMATTRILCEEYGRILLSYIWEEGNYLEYPHLRTGALWGIMRATLAHPDLMTAFCAKDYLVAYLDEEEEEALGLTLLTLTALKEHELVNKTIEERDLHQKRFRIYLNGEFTDVIIGSIPTLQTFNPDA</sequence>